<evidence type="ECO:0000313" key="3">
    <source>
        <dbReference type="Proteomes" id="UP000576969"/>
    </source>
</evidence>
<organism evidence="2 3">
    <name type="scientific">Microbacterium immunditiarum</name>
    <dbReference type="NCBI Taxonomy" id="337480"/>
    <lineage>
        <taxon>Bacteria</taxon>
        <taxon>Bacillati</taxon>
        <taxon>Actinomycetota</taxon>
        <taxon>Actinomycetes</taxon>
        <taxon>Micrococcales</taxon>
        <taxon>Microbacteriaceae</taxon>
        <taxon>Microbacterium</taxon>
    </lineage>
</organism>
<comment type="caution">
    <text evidence="2">The sequence shown here is derived from an EMBL/GenBank/DDBJ whole genome shotgun (WGS) entry which is preliminary data.</text>
</comment>
<keyword evidence="2" id="KW-0255">Endonuclease</keyword>
<dbReference type="AlphaFoldDB" id="A0A7Y9GNT7"/>
<dbReference type="Pfam" id="PF04480">
    <property type="entry name" value="DUF559"/>
    <property type="match status" value="1"/>
</dbReference>
<dbReference type="RefSeq" id="WP_343048703.1">
    <property type="nucleotide sequence ID" value="NZ_JACCBV010000001.1"/>
</dbReference>
<reference evidence="2 3" key="1">
    <citation type="submission" date="2020-07" db="EMBL/GenBank/DDBJ databases">
        <title>Sequencing the genomes of 1000 actinobacteria strains.</title>
        <authorList>
            <person name="Klenk H.-P."/>
        </authorList>
    </citation>
    <scope>NUCLEOTIDE SEQUENCE [LARGE SCALE GENOMIC DNA]</scope>
    <source>
        <strain evidence="2 3">DSM 24662</strain>
    </source>
</reference>
<feature type="domain" description="DUF559" evidence="1">
    <location>
        <begin position="192"/>
        <end position="267"/>
    </location>
</feature>
<dbReference type="SUPFAM" id="SSF52980">
    <property type="entry name" value="Restriction endonuclease-like"/>
    <property type="match status" value="1"/>
</dbReference>
<accession>A0A7Y9GNT7</accession>
<dbReference type="Gene3D" id="3.40.960.10">
    <property type="entry name" value="VSR Endonuclease"/>
    <property type="match status" value="1"/>
</dbReference>
<proteinExistence type="predicted"/>
<dbReference type="EMBL" id="JACCBV010000001">
    <property type="protein sequence ID" value="NYE19922.1"/>
    <property type="molecule type" value="Genomic_DNA"/>
</dbReference>
<gene>
    <name evidence="2" type="ORF">BJ991_001950</name>
</gene>
<evidence type="ECO:0000313" key="2">
    <source>
        <dbReference type="EMBL" id="NYE19922.1"/>
    </source>
</evidence>
<keyword evidence="2" id="KW-0540">Nuclease</keyword>
<evidence type="ECO:0000259" key="1">
    <source>
        <dbReference type="Pfam" id="PF04480"/>
    </source>
</evidence>
<protein>
    <submittedName>
        <fullName evidence="2">Very-short-patch-repair endonuclease</fullName>
    </submittedName>
</protein>
<keyword evidence="3" id="KW-1185">Reference proteome</keyword>
<keyword evidence="2" id="KW-0378">Hydrolase</keyword>
<dbReference type="Proteomes" id="UP000576969">
    <property type="component" value="Unassembled WGS sequence"/>
</dbReference>
<sequence length="292" mass="32074">MSKQDLFVRWLTARGGVTHTSEARVAGFDSRVIAAIEAKGRIRRIRRSWIVLPNTDAATCAALAVAGRLTCVTAAADLGWWVPPNMSDATHVAVAPTASRIERDGVHLHWSRGPAPTARYAVREHSVNVLAHVAGCLDRMDALAVWNSAARSAQTSPRVLKSVAWSTPRARELAHAVSVLSDSGLETHAVERFRALGLAVQQQVWIADQPVDLLIGELLVVQVDGAHHLEQRQRRRDIRHDARLRLMGYTVLRFDYQQVLFDWAYVESVVTTAVAQGLHLAASATRRAARSG</sequence>
<dbReference type="GO" id="GO:0004519">
    <property type="term" value="F:endonuclease activity"/>
    <property type="evidence" value="ECO:0007669"/>
    <property type="project" value="UniProtKB-KW"/>
</dbReference>
<name>A0A7Y9GNT7_9MICO</name>
<dbReference type="InterPro" id="IPR011335">
    <property type="entry name" value="Restrct_endonuc-II-like"/>
</dbReference>
<dbReference type="InterPro" id="IPR007569">
    <property type="entry name" value="DUF559"/>
</dbReference>